<evidence type="ECO:0008006" key="3">
    <source>
        <dbReference type="Google" id="ProtNLM"/>
    </source>
</evidence>
<dbReference type="STRING" id="177439.DP2025"/>
<name>Q6ALM1_DESPS</name>
<dbReference type="HOGENOM" id="CLU_093437_0_0_7"/>
<evidence type="ECO:0000313" key="1">
    <source>
        <dbReference type="EMBL" id="CAG36754.1"/>
    </source>
</evidence>
<dbReference type="EMBL" id="CR522870">
    <property type="protein sequence ID" value="CAG36754.1"/>
    <property type="molecule type" value="Genomic_DNA"/>
</dbReference>
<keyword evidence="2" id="KW-1185">Reference proteome</keyword>
<dbReference type="KEGG" id="dps:DP2025"/>
<dbReference type="Proteomes" id="UP000000602">
    <property type="component" value="Chromosome"/>
</dbReference>
<dbReference type="eggNOG" id="ENOG502ZCCB">
    <property type="taxonomic scope" value="Bacteria"/>
</dbReference>
<gene>
    <name evidence="1" type="ordered locus">DP2025</name>
</gene>
<accession>Q6ALM1</accession>
<organism evidence="1 2">
    <name type="scientific">Desulfotalea psychrophila (strain LSv54 / DSM 12343)</name>
    <dbReference type="NCBI Taxonomy" id="177439"/>
    <lineage>
        <taxon>Bacteria</taxon>
        <taxon>Pseudomonadati</taxon>
        <taxon>Thermodesulfobacteriota</taxon>
        <taxon>Desulfobulbia</taxon>
        <taxon>Desulfobulbales</taxon>
        <taxon>Desulfocapsaceae</taxon>
        <taxon>Desulfotalea</taxon>
    </lineage>
</organism>
<protein>
    <recommendedName>
        <fullName evidence="3">Phage protein</fullName>
    </recommendedName>
</protein>
<dbReference type="AlphaFoldDB" id="Q6ALM1"/>
<proteinExistence type="predicted"/>
<sequence length="235" mass="26185">MIDRTFIEKIEEMSKPNFREESGVVLSNKRLHRLARPLAMGLEVHSLQAIADYANNLTEEGVAFVVNVLSPSKVVLLSGLDPDHRDRETFLESSCAYDPFVFGRYYDVEEFIVSLQAQFVQDEVIGAILKMVGNMVTRSDVGLYDDGVTQIAEVKTGLANVEKVALPNPVSIAPYRTFPELEQPCSNFVLRLTKDHSCALFEADGGAWKIEAIEKIADFFRTSIICADIAILHSL</sequence>
<dbReference type="RefSeq" id="WP_011189266.1">
    <property type="nucleotide sequence ID" value="NC_006138.1"/>
</dbReference>
<dbReference type="OrthoDB" id="5432268at2"/>
<evidence type="ECO:0000313" key="2">
    <source>
        <dbReference type="Proteomes" id="UP000000602"/>
    </source>
</evidence>
<reference evidence="2" key="1">
    <citation type="journal article" date="2004" name="Environ. Microbiol.">
        <title>The genome of Desulfotalea psychrophila, a sulfate-reducing bacterium from permanently cold Arctic sediments.</title>
        <authorList>
            <person name="Rabus R."/>
            <person name="Ruepp A."/>
            <person name="Frickey T."/>
            <person name="Rattei T."/>
            <person name="Fartmann B."/>
            <person name="Stark M."/>
            <person name="Bauer M."/>
            <person name="Zibat A."/>
            <person name="Lombardot T."/>
            <person name="Becker I."/>
            <person name="Amann J."/>
            <person name="Gellner K."/>
            <person name="Teeling H."/>
            <person name="Leuschner W.D."/>
            <person name="Gloeckner F.-O."/>
            <person name="Lupas A.N."/>
            <person name="Amann R."/>
            <person name="Klenk H.-P."/>
        </authorList>
    </citation>
    <scope>NUCLEOTIDE SEQUENCE [LARGE SCALE GENOMIC DNA]</scope>
    <source>
        <strain evidence="2">DSM 12343 / LSv54</strain>
    </source>
</reference>